<reference evidence="1" key="2">
    <citation type="submission" date="2023-06" db="EMBL/GenBank/DDBJ databases">
        <authorList>
            <consortium name="Lawrence Berkeley National Laboratory"/>
            <person name="Haridas S."/>
            <person name="Hensen N."/>
            <person name="Bonometti L."/>
            <person name="Westerberg I."/>
            <person name="Brannstrom I.O."/>
            <person name="Guillou S."/>
            <person name="Cros-Aarteil S."/>
            <person name="Calhoun S."/>
            <person name="Kuo A."/>
            <person name="Mondo S."/>
            <person name="Pangilinan J."/>
            <person name="Riley R."/>
            <person name="Labutti K."/>
            <person name="Andreopoulos B."/>
            <person name="Lipzen A."/>
            <person name="Chen C."/>
            <person name="Yanf M."/>
            <person name="Daum C."/>
            <person name="Ng V."/>
            <person name="Clum A."/>
            <person name="Steindorff A."/>
            <person name="Ohm R."/>
            <person name="Martin F."/>
            <person name="Silar P."/>
            <person name="Natvig D."/>
            <person name="Lalanne C."/>
            <person name="Gautier V."/>
            <person name="Ament-Velasquez S.L."/>
            <person name="Kruys A."/>
            <person name="Hutchinson M.I."/>
            <person name="Powell A.J."/>
            <person name="Barry K."/>
            <person name="Miller A.N."/>
            <person name="Grigoriev I.V."/>
            <person name="Debuchy R."/>
            <person name="Gladieux P."/>
            <person name="Thoren M.H."/>
            <person name="Johannesson H."/>
        </authorList>
    </citation>
    <scope>NUCLEOTIDE SEQUENCE</scope>
    <source>
        <strain evidence="1">CBS 314.62</strain>
    </source>
</reference>
<protein>
    <submittedName>
        <fullName evidence="1">Uncharacterized protein</fullName>
    </submittedName>
</protein>
<evidence type="ECO:0000313" key="1">
    <source>
        <dbReference type="EMBL" id="KAK3689839.1"/>
    </source>
</evidence>
<dbReference type="Proteomes" id="UP001270362">
    <property type="component" value="Unassembled WGS sequence"/>
</dbReference>
<evidence type="ECO:0000313" key="2">
    <source>
        <dbReference type="Proteomes" id="UP001270362"/>
    </source>
</evidence>
<reference evidence="1" key="1">
    <citation type="journal article" date="2023" name="Mol. Phylogenet. Evol.">
        <title>Genome-scale phylogeny and comparative genomics of the fungal order Sordariales.</title>
        <authorList>
            <person name="Hensen N."/>
            <person name="Bonometti L."/>
            <person name="Westerberg I."/>
            <person name="Brannstrom I.O."/>
            <person name="Guillou S."/>
            <person name="Cros-Aarteil S."/>
            <person name="Calhoun S."/>
            <person name="Haridas S."/>
            <person name="Kuo A."/>
            <person name="Mondo S."/>
            <person name="Pangilinan J."/>
            <person name="Riley R."/>
            <person name="LaButti K."/>
            <person name="Andreopoulos B."/>
            <person name="Lipzen A."/>
            <person name="Chen C."/>
            <person name="Yan M."/>
            <person name="Daum C."/>
            <person name="Ng V."/>
            <person name="Clum A."/>
            <person name="Steindorff A."/>
            <person name="Ohm R.A."/>
            <person name="Martin F."/>
            <person name="Silar P."/>
            <person name="Natvig D.O."/>
            <person name="Lalanne C."/>
            <person name="Gautier V."/>
            <person name="Ament-Velasquez S.L."/>
            <person name="Kruys A."/>
            <person name="Hutchinson M.I."/>
            <person name="Powell A.J."/>
            <person name="Barry K."/>
            <person name="Miller A.N."/>
            <person name="Grigoriev I.V."/>
            <person name="Debuchy R."/>
            <person name="Gladieux P."/>
            <person name="Hiltunen Thoren M."/>
            <person name="Johannesson H."/>
        </authorList>
    </citation>
    <scope>NUCLEOTIDE SEQUENCE</scope>
    <source>
        <strain evidence="1">CBS 314.62</strain>
    </source>
</reference>
<sequence>MASIERKLYKVPRDPEKWRESLILLLTSWPVSAPANEVPYTGSGLDCLIVVLRQVYQWVGPDQWDVMLQSPDAGHLLKSYSWLGYGLDDVSMLHHSKVKESLAKELGIHFTIDTHALYGSVAELPFRTLVESDHLHKFVWSHPLCSLFKPIYMKKADIWEPMSSPQLPPEALSPLTKYSGKDPRSLDDWICARFGRRRYKGVEYLLPPAVCKVVRVLYTDGATVQSRLHVPAFNVYWLDADNVELAQPAGTTVSFRAATLPSLPFNKVAVVRLRKTPKDRDRVLVHQADCVDVAPGCGLEDHGLEYVLGRLEPG</sequence>
<proteinExistence type="predicted"/>
<dbReference type="EMBL" id="JAULSO010000002">
    <property type="protein sequence ID" value="KAK3689839.1"/>
    <property type="molecule type" value="Genomic_DNA"/>
</dbReference>
<dbReference type="AlphaFoldDB" id="A0AAE1CDP3"/>
<comment type="caution">
    <text evidence="1">The sequence shown here is derived from an EMBL/GenBank/DDBJ whole genome shotgun (WGS) entry which is preliminary data.</text>
</comment>
<name>A0AAE1CDP3_9PEZI</name>
<gene>
    <name evidence="1" type="ORF">B0T22DRAFT_441293</name>
</gene>
<keyword evidence="2" id="KW-1185">Reference proteome</keyword>
<accession>A0AAE1CDP3</accession>
<organism evidence="1 2">
    <name type="scientific">Podospora appendiculata</name>
    <dbReference type="NCBI Taxonomy" id="314037"/>
    <lineage>
        <taxon>Eukaryota</taxon>
        <taxon>Fungi</taxon>
        <taxon>Dikarya</taxon>
        <taxon>Ascomycota</taxon>
        <taxon>Pezizomycotina</taxon>
        <taxon>Sordariomycetes</taxon>
        <taxon>Sordariomycetidae</taxon>
        <taxon>Sordariales</taxon>
        <taxon>Podosporaceae</taxon>
        <taxon>Podospora</taxon>
    </lineage>
</organism>